<dbReference type="STRING" id="59922.P9303_29761"/>
<comment type="subunit">
    <text evidence="3">UreD, UreF and UreG form a complex that acts as a GTP-hydrolysis-dependent molecular chaperone, activating the urease apoprotein by helping to assemble the nickel containing metallocenter of UreC. The UreE protein probably delivers the nickel.</text>
</comment>
<evidence type="ECO:0000256" key="2">
    <source>
        <dbReference type="ARBA" id="ARBA00023186"/>
    </source>
</evidence>
<evidence type="ECO:0000256" key="3">
    <source>
        <dbReference type="HAMAP-Rule" id="MF_01385"/>
    </source>
</evidence>
<dbReference type="EMBL" id="CP000554">
    <property type="protein sequence ID" value="ABM79706.1"/>
    <property type="molecule type" value="Genomic_DNA"/>
</dbReference>
<dbReference type="PANTHER" id="PTHR33620">
    <property type="entry name" value="UREASE ACCESSORY PROTEIN F"/>
    <property type="match status" value="1"/>
</dbReference>
<evidence type="ECO:0000313" key="4">
    <source>
        <dbReference type="EMBL" id="ABM79706.1"/>
    </source>
</evidence>
<dbReference type="Pfam" id="PF01730">
    <property type="entry name" value="UreF"/>
    <property type="match status" value="1"/>
</dbReference>
<dbReference type="Gene3D" id="1.10.4190.10">
    <property type="entry name" value="Urease accessory protein UreF"/>
    <property type="match status" value="1"/>
</dbReference>
<dbReference type="PANTHER" id="PTHR33620:SF1">
    <property type="entry name" value="UREASE ACCESSORY PROTEIN F"/>
    <property type="match status" value="1"/>
</dbReference>
<dbReference type="BioCyc" id="PMAR59922:G1G80-2612-MONOMER"/>
<dbReference type="InterPro" id="IPR002639">
    <property type="entry name" value="UreF"/>
</dbReference>
<dbReference type="InterPro" id="IPR038277">
    <property type="entry name" value="UreF_sf"/>
</dbReference>
<keyword evidence="1 3" id="KW-0996">Nickel insertion</keyword>
<dbReference type="AlphaFoldDB" id="A2CDZ6"/>
<keyword evidence="2 3" id="KW-0143">Chaperone</keyword>
<dbReference type="HAMAP" id="MF_01385">
    <property type="entry name" value="UreF"/>
    <property type="match status" value="1"/>
</dbReference>
<dbReference type="Proteomes" id="UP000002274">
    <property type="component" value="Chromosome"/>
</dbReference>
<comment type="subcellular location">
    <subcellularLocation>
        <location evidence="3">Cytoplasm</location>
    </subcellularLocation>
</comment>
<sequence>MSSLALLQLVSPALPVGAFSYSEGLELLVQREQLQDRATLASWLEAELSRGQVMIEAAALRPLRHSLSQWKVSAEQGKVDHGTAVRDWAQWLIALRDAAEVRAQQQQMGRSLLQLLAELGHPLPDGGVDFGWPVAWAWAGLAWEITPLEVVQGYLFGWVANQLSAAVRLVPLGPTEAQRLQRQLQPLIEMQAISLLDVDPQQLWCGGVGSAIAQLSHAELYSQLFRS</sequence>
<name>A2CDZ6_PROM3</name>
<proteinExistence type="inferred from homology"/>
<dbReference type="RefSeq" id="WP_011827544.1">
    <property type="nucleotide sequence ID" value="NC_008820.1"/>
</dbReference>
<evidence type="ECO:0000313" key="5">
    <source>
        <dbReference type="Proteomes" id="UP000002274"/>
    </source>
</evidence>
<protein>
    <recommendedName>
        <fullName evidence="3">Urease accessory protein UreF</fullName>
    </recommendedName>
</protein>
<dbReference type="GO" id="GO:0016151">
    <property type="term" value="F:nickel cation binding"/>
    <property type="evidence" value="ECO:0007669"/>
    <property type="project" value="UniProtKB-UniRule"/>
</dbReference>
<dbReference type="PIRSF" id="PIRSF009467">
    <property type="entry name" value="Ureas_acces_UreF"/>
    <property type="match status" value="1"/>
</dbReference>
<gene>
    <name evidence="3 4" type="primary">ureF</name>
    <name evidence="4" type="ordered locus">P9303_29761</name>
</gene>
<dbReference type="HOGENOM" id="CLU_049215_2_1_3"/>
<evidence type="ECO:0000256" key="1">
    <source>
        <dbReference type="ARBA" id="ARBA00022988"/>
    </source>
</evidence>
<comment type="similarity">
    <text evidence="3">Belongs to the UreF family.</text>
</comment>
<keyword evidence="3" id="KW-0963">Cytoplasm</keyword>
<accession>A2CDZ6</accession>
<dbReference type="KEGG" id="pmf:P9303_29761"/>
<dbReference type="GO" id="GO:0005737">
    <property type="term" value="C:cytoplasm"/>
    <property type="evidence" value="ECO:0007669"/>
    <property type="project" value="UniProtKB-SubCell"/>
</dbReference>
<organism evidence="4 5">
    <name type="scientific">Prochlorococcus marinus (strain MIT 9303)</name>
    <dbReference type="NCBI Taxonomy" id="59922"/>
    <lineage>
        <taxon>Bacteria</taxon>
        <taxon>Bacillati</taxon>
        <taxon>Cyanobacteriota</taxon>
        <taxon>Cyanophyceae</taxon>
        <taxon>Synechococcales</taxon>
        <taxon>Prochlorococcaceae</taxon>
        <taxon>Prochlorococcus</taxon>
    </lineage>
</organism>
<reference evidence="4 5" key="1">
    <citation type="journal article" date="2007" name="PLoS Genet.">
        <title>Patterns and implications of gene gain and loss in the evolution of Prochlorococcus.</title>
        <authorList>
            <person name="Kettler G.C."/>
            <person name="Martiny A.C."/>
            <person name="Huang K."/>
            <person name="Zucker J."/>
            <person name="Coleman M.L."/>
            <person name="Rodrigue S."/>
            <person name="Chen F."/>
            <person name="Lapidus A."/>
            <person name="Ferriera S."/>
            <person name="Johnson J."/>
            <person name="Steglich C."/>
            <person name="Church G.M."/>
            <person name="Richardson P."/>
            <person name="Chisholm S.W."/>
        </authorList>
    </citation>
    <scope>NUCLEOTIDE SEQUENCE [LARGE SCALE GENOMIC DNA]</scope>
    <source>
        <strain evidence="4 5">MIT 9303</strain>
    </source>
</reference>
<comment type="function">
    <text evidence="3">Required for maturation of urease via the functional incorporation of the urease nickel metallocenter.</text>
</comment>